<dbReference type="OrthoDB" id="1633822at2"/>
<dbReference type="InterPro" id="IPR011944">
    <property type="entry name" value="Steroid_delta5-4_isomerase"/>
</dbReference>
<gene>
    <name evidence="2" type="ORF">D3880_05465</name>
</gene>
<dbReference type="Proteomes" id="UP000265560">
    <property type="component" value="Chromosome"/>
</dbReference>
<evidence type="ECO:0000313" key="2">
    <source>
        <dbReference type="EMBL" id="AYC31862.1"/>
    </source>
</evidence>
<dbReference type="SUPFAM" id="SSF54427">
    <property type="entry name" value="NTF2-like"/>
    <property type="match status" value="1"/>
</dbReference>
<protein>
    <submittedName>
        <fullName evidence="2">SgcJ/EcaC family oxidoreductase</fullName>
    </submittedName>
</protein>
<dbReference type="InterPro" id="IPR032710">
    <property type="entry name" value="NTF2-like_dom_sf"/>
</dbReference>
<dbReference type="Pfam" id="PF13474">
    <property type="entry name" value="SnoaL_3"/>
    <property type="match status" value="1"/>
</dbReference>
<name>A0A385Z2Q6_9PSED</name>
<organism evidence="2 3">
    <name type="scientific">Pseudomonas cavernae</name>
    <dbReference type="NCBI Taxonomy" id="2320867"/>
    <lineage>
        <taxon>Bacteria</taxon>
        <taxon>Pseudomonadati</taxon>
        <taxon>Pseudomonadota</taxon>
        <taxon>Gammaproteobacteria</taxon>
        <taxon>Pseudomonadales</taxon>
        <taxon>Pseudomonadaceae</taxon>
        <taxon>Pseudomonas</taxon>
    </lineage>
</organism>
<reference evidence="3" key="1">
    <citation type="submission" date="2018-09" db="EMBL/GenBank/DDBJ databases">
        <authorList>
            <person name="Zhu H."/>
        </authorList>
    </citation>
    <scope>NUCLEOTIDE SEQUENCE [LARGE SCALE GENOMIC DNA]</scope>
    <source>
        <strain evidence="3">K2W31S-8</strain>
    </source>
</reference>
<proteinExistence type="predicted"/>
<accession>A0A385Z2Q6</accession>
<dbReference type="AlphaFoldDB" id="A0A385Z2Q6"/>
<dbReference type="InterPro" id="IPR037401">
    <property type="entry name" value="SnoaL-like"/>
</dbReference>
<evidence type="ECO:0000313" key="3">
    <source>
        <dbReference type="Proteomes" id="UP000265560"/>
    </source>
</evidence>
<dbReference type="EMBL" id="CP032419">
    <property type="protein sequence ID" value="AYC31862.1"/>
    <property type="molecule type" value="Genomic_DNA"/>
</dbReference>
<feature type="domain" description="SnoaL-like" evidence="1">
    <location>
        <begin position="10"/>
        <end position="114"/>
    </location>
</feature>
<keyword evidence="3" id="KW-1185">Reference proteome</keyword>
<dbReference type="Gene3D" id="3.10.450.50">
    <property type="match status" value="1"/>
</dbReference>
<dbReference type="KEGG" id="pcav:D3880_05465"/>
<evidence type="ECO:0000259" key="1">
    <source>
        <dbReference type="Pfam" id="PF13474"/>
    </source>
</evidence>
<sequence>MEAKNAAAPVESLINKADTAINQEDFDTLVDIYADDAVLVVKPGKNAVGKEQIRKAFEAIATYFEHTLEVKQAGLEILEAGDTALVLAKTLVTAKGQPDMERKATYVFKRNANGTRVCVIDNSYGHELLEPQV</sequence>
<dbReference type="NCBIfam" id="TIGR02246">
    <property type="entry name" value="SgcJ/EcaC family oxidoreductase"/>
    <property type="match status" value="1"/>
</dbReference>